<dbReference type="PANTHER" id="PTHR10257:SF3">
    <property type="entry name" value="SERINE_THREONINE-PROTEIN PHOSPHATASE 2A 56 KDA REGULATORY SUBUNIT GAMMA ISOFORM"/>
    <property type="match status" value="1"/>
</dbReference>
<dbReference type="Pfam" id="PF01603">
    <property type="entry name" value="B56"/>
    <property type="match status" value="1"/>
</dbReference>
<dbReference type="PANTHER" id="PTHR10257">
    <property type="entry name" value="SERINE/THREONINE PROTEIN PHOSPHATASE 2A PP2A REGULATORY SUBUNIT B"/>
    <property type="match status" value="1"/>
</dbReference>
<dbReference type="SUPFAM" id="SSF48371">
    <property type="entry name" value="ARM repeat"/>
    <property type="match status" value="1"/>
</dbReference>
<proteinExistence type="predicted"/>
<dbReference type="GO" id="GO:0000159">
    <property type="term" value="C:protein phosphatase type 2A complex"/>
    <property type="evidence" value="ECO:0007669"/>
    <property type="project" value="InterPro"/>
</dbReference>
<dbReference type="InterPro" id="IPR011989">
    <property type="entry name" value="ARM-like"/>
</dbReference>
<dbReference type="InterPro" id="IPR016024">
    <property type="entry name" value="ARM-type_fold"/>
</dbReference>
<dbReference type="Gene3D" id="1.25.40.20">
    <property type="entry name" value="Ankyrin repeat-containing domain"/>
    <property type="match status" value="2"/>
</dbReference>
<dbReference type="PROSITE" id="PS50088">
    <property type="entry name" value="ANK_REPEAT"/>
    <property type="match status" value="2"/>
</dbReference>
<dbReference type="EMBL" id="LSRX01000888">
    <property type="protein sequence ID" value="OLP86986.1"/>
    <property type="molecule type" value="Genomic_DNA"/>
</dbReference>
<dbReference type="InterPro" id="IPR002110">
    <property type="entry name" value="Ankyrin_rpt"/>
</dbReference>
<dbReference type="SUPFAM" id="SSF48403">
    <property type="entry name" value="Ankyrin repeat"/>
    <property type="match status" value="1"/>
</dbReference>
<gene>
    <name evidence="2" type="primary">B'ETA</name>
    <name evidence="2" type="ORF">AK812_SmicGene31858</name>
</gene>
<sequence length="1570" mass="175426">MLVQTLTDSGQLQYYEDFNPSSRWESLKKIQWNLVYDQFVKCNDVIRRQTARVPRLEELRLRGAMPPLPFPTDNPVMTVINLLVHAGICIDSFHVTWTHIPPNPQTSDKPGGPMLRVALPFPAARFTPKPPQGYMYGFCAHNASIESACNILQEGVVCPSSFNPTDAMQLGYPVHDVDGTIRYMTAGPTSRPAVSRRHLLITRAPDMALKTNDVKLTAIPIDDMNAMYDQTDPRVRRSLYNPVVPITAPMSTLEIATGTVSVNARAADNQIEEEHVQIVLAGQMAVGCRRALPPGDPQDTRTILPLRALFIADPGLHHSITVMVLPGVNQCEELRLRYIEIYEFVTLAAPQQKEAHALTQEIVRIVRFLPQNYFATDPIAIIHGTSNLNRTNHRRLRFLPQTCEIFFIQRPFDFRPSFPFPQHSWSPREDPVLQQARALEHQDRRPLNHQIGRAALVTAIPDLTLYFSLTLNRCFSLPRKVVDSAFTRIGHRRRRPVVLEVFRKGGDTFEVPGLLKHLHDSEKVTTKGPQDSYLQKLPDLSKLLKKAAVGTLPQLDKCLVEWGMAVTMAAKLTETQQAQVLAMTVVLATFQPATMQYVEKDPRLAYVIITSMLRYWPATITSKQVLFLNELEELLELTKPPEFIRLQDQLFQRLASCITCPHFQVAERTLFLWNNDYIVRLITSSRKVLFPVVIGALYMNSKQHWNSAVHGLTFNVLKLLMEADPQLFDECSANHKEAYDEEEQREAARQQKWARLQELFDKRHTAADRPQSILTEKHFLDVRRQIFTTALAAVLRAPKLSLESILADLEGAEESAFGSAFTSIAKGQEALQPDDIQLRSFIESHSLDPRTSGAVQDVDTELLKIASTNEAFAIGRDAFVMLLRMNPVNESEALESFLRLAAGGVSENITAEDCRTGLFQLLQNIGESLIGDTSERIIDTVMEASDFEMPVCGAGKADTALHRHARFLAQQKPVDFKASLPLHFPMYTLPLAQLMELTEVEPHEVLQSKGLLVEFEESLGRAAFVSHQWVGKKHPDPEFKQLRVLQDALEYAMADMRHISLDLNTEFLVPGVECLDTRVLRERSLFIWYDYFSCPQLDFHARKAVLQEGFGQQSQLASAIASIPAYVGRCSFFFALCPVVYNPNRSMVFTPTSWSGRGWCRAERVFRELSTESSWIMVKSRTELELIATPAASIGGSPGEGTFTVDEDRLQLSPVVLQSVKHRLLLYLQNEDLVGYRVCLNLQTVFLRGLPANPVGDLIPGFDEANVDSGYLAVSRFLYQNGFSAVGDVDGQGWSPLHYGALAGDPVLLRSLLENRAQLDRLTKKPQPQAGVPPRTSALSICLMFKHNEAARILLAAKAQVGSGIQPPISLAAMANNPTGIRILCEAGCKPDMKDILGFSAFDAACGAGSLEAMQELLTQAEYRIDLARSFFASMSNRGGKAELVELLITLRADMNTPFKQRLLSIHGILFAVKSLQYRLGRHTILTRLAYHGHGATPLMFAVMTGQYEGAAALLAAGASSDARNARNRSVADFAREQSLPVFLREALEGRTEEARELVAVAIASNTFHI</sequence>
<dbReference type="InterPro" id="IPR002554">
    <property type="entry name" value="PP2A_B56"/>
</dbReference>
<evidence type="ECO:0000313" key="2">
    <source>
        <dbReference type="EMBL" id="OLP86986.1"/>
    </source>
</evidence>
<dbReference type="Pfam" id="PF00023">
    <property type="entry name" value="Ank"/>
    <property type="match status" value="1"/>
</dbReference>
<accession>A0A1Q9CVN7</accession>
<dbReference type="OrthoDB" id="10264446at2759"/>
<keyword evidence="1" id="KW-0040">ANK repeat</keyword>
<keyword evidence="3" id="KW-1185">Reference proteome</keyword>
<dbReference type="GO" id="GO:0007165">
    <property type="term" value="P:signal transduction"/>
    <property type="evidence" value="ECO:0007669"/>
    <property type="project" value="InterPro"/>
</dbReference>
<feature type="repeat" description="ANK" evidence="1">
    <location>
        <begin position="1292"/>
        <end position="1324"/>
    </location>
</feature>
<dbReference type="InterPro" id="IPR036770">
    <property type="entry name" value="Ankyrin_rpt-contain_sf"/>
</dbReference>
<comment type="caution">
    <text evidence="2">The sequence shown here is derived from an EMBL/GenBank/DDBJ whole genome shotgun (WGS) entry which is preliminary data.</text>
</comment>
<protein>
    <submittedName>
        <fullName evidence="2">Serine/threonine protein phosphatase 2A 59 kDa regulatory subunit B' eta isoform</fullName>
    </submittedName>
</protein>
<dbReference type="Proteomes" id="UP000186817">
    <property type="component" value="Unassembled WGS sequence"/>
</dbReference>
<evidence type="ECO:0000313" key="3">
    <source>
        <dbReference type="Proteomes" id="UP000186817"/>
    </source>
</evidence>
<dbReference type="SMART" id="SM00248">
    <property type="entry name" value="ANK"/>
    <property type="match status" value="5"/>
</dbReference>
<reference evidence="2 3" key="1">
    <citation type="submission" date="2016-02" db="EMBL/GenBank/DDBJ databases">
        <title>Genome analysis of coral dinoflagellate symbionts highlights evolutionary adaptations to a symbiotic lifestyle.</title>
        <authorList>
            <person name="Aranda M."/>
            <person name="Li Y."/>
            <person name="Liew Y.J."/>
            <person name="Baumgarten S."/>
            <person name="Simakov O."/>
            <person name="Wilson M."/>
            <person name="Piel J."/>
            <person name="Ashoor H."/>
            <person name="Bougouffa S."/>
            <person name="Bajic V.B."/>
            <person name="Ryu T."/>
            <person name="Ravasi T."/>
            <person name="Bayer T."/>
            <person name="Micklem G."/>
            <person name="Kim H."/>
            <person name="Bhak J."/>
            <person name="Lajeunesse T.C."/>
            <person name="Voolstra C.R."/>
        </authorList>
    </citation>
    <scope>NUCLEOTIDE SEQUENCE [LARGE SCALE GENOMIC DNA]</scope>
    <source>
        <strain evidence="2 3">CCMP2467</strain>
    </source>
</reference>
<organism evidence="2 3">
    <name type="scientific">Symbiodinium microadriaticum</name>
    <name type="common">Dinoflagellate</name>
    <name type="synonym">Zooxanthella microadriatica</name>
    <dbReference type="NCBI Taxonomy" id="2951"/>
    <lineage>
        <taxon>Eukaryota</taxon>
        <taxon>Sar</taxon>
        <taxon>Alveolata</taxon>
        <taxon>Dinophyceae</taxon>
        <taxon>Suessiales</taxon>
        <taxon>Symbiodiniaceae</taxon>
        <taxon>Symbiodinium</taxon>
    </lineage>
</organism>
<evidence type="ECO:0000256" key="1">
    <source>
        <dbReference type="PROSITE-ProRule" id="PRU00023"/>
    </source>
</evidence>
<feature type="repeat" description="ANK" evidence="1">
    <location>
        <begin position="1494"/>
        <end position="1526"/>
    </location>
</feature>
<dbReference type="Gene3D" id="1.25.10.10">
    <property type="entry name" value="Leucine-rich Repeat Variant"/>
    <property type="match status" value="1"/>
</dbReference>
<name>A0A1Q9CVN7_SYMMI</name>
<dbReference type="GO" id="GO:0019888">
    <property type="term" value="F:protein phosphatase regulator activity"/>
    <property type="evidence" value="ECO:0007669"/>
    <property type="project" value="InterPro"/>
</dbReference>
<dbReference type="PROSITE" id="PS50297">
    <property type="entry name" value="ANK_REP_REGION"/>
    <property type="match status" value="2"/>
</dbReference>